<dbReference type="Proteomes" id="UP001165064">
    <property type="component" value="Unassembled WGS sequence"/>
</dbReference>
<dbReference type="EMBL" id="BSXS01001174">
    <property type="protein sequence ID" value="GME75320.1"/>
    <property type="molecule type" value="Genomic_DNA"/>
</dbReference>
<comment type="caution">
    <text evidence="1">The sequence shown here is derived from an EMBL/GenBank/DDBJ whole genome shotgun (WGS) entry which is preliminary data.</text>
</comment>
<organism evidence="1 2">
    <name type="scientific">Ambrosiozyma monospora</name>
    <name type="common">Yeast</name>
    <name type="synonym">Endomycopsis monosporus</name>
    <dbReference type="NCBI Taxonomy" id="43982"/>
    <lineage>
        <taxon>Eukaryota</taxon>
        <taxon>Fungi</taxon>
        <taxon>Dikarya</taxon>
        <taxon>Ascomycota</taxon>
        <taxon>Saccharomycotina</taxon>
        <taxon>Pichiomycetes</taxon>
        <taxon>Pichiales</taxon>
        <taxon>Pichiaceae</taxon>
        <taxon>Ambrosiozyma</taxon>
    </lineage>
</organism>
<accession>A0ACB5SWK3</accession>
<gene>
    <name evidence="1" type="ORF">Amon02_000211400</name>
</gene>
<reference evidence="1" key="1">
    <citation type="submission" date="2023-04" db="EMBL/GenBank/DDBJ databases">
        <title>Ambrosiozyma monospora NBRC 10751.</title>
        <authorList>
            <person name="Ichikawa N."/>
            <person name="Sato H."/>
            <person name="Tonouchi N."/>
        </authorList>
    </citation>
    <scope>NUCLEOTIDE SEQUENCE</scope>
    <source>
        <strain evidence="1">NBRC 10751</strain>
    </source>
</reference>
<evidence type="ECO:0000313" key="1">
    <source>
        <dbReference type="EMBL" id="GME75320.1"/>
    </source>
</evidence>
<keyword evidence="2" id="KW-1185">Reference proteome</keyword>
<proteinExistence type="predicted"/>
<sequence length="409" mass="46854">MDEGIKQIILSLEVIYSPQSNNDQRHKAQFFLDGLKKLPESPFYGYQLANPDNNKFNYIVRHFGLNLLLNSITTNYATWDLEKRITVRNWVVELATKTDVADPNYLKEKIAFIWSELAKRCWGACLTSNALAKFTDEMKLESWADMDNNLLEMWNHNTVTRNLTLIILRCLFEDVYLLDDPIVAQRTSVLNSLCPEIVISEDILLLQYEANESIRTFASNSEGWLLKWCSYLDDCVNVLLKQGISATEKEAANTSICKILHVMRTSLYWILPLALRGSHVLTKLMMLIQLPAMDIKVKILTIDCLQIIFTRPYNNPNDFDDILGVVFQTQGLEVLFNLFQSIVLNPDDVDENDYSLMKKLVEMIVGLSEYLQAEADKDKSKMRQAQTTTLIILPTIPTTTTIPLQIPTP</sequence>
<evidence type="ECO:0000313" key="2">
    <source>
        <dbReference type="Proteomes" id="UP001165064"/>
    </source>
</evidence>
<protein>
    <submittedName>
        <fullName evidence="1">Unnamed protein product</fullName>
    </submittedName>
</protein>
<name>A0ACB5SWK3_AMBMO</name>